<reference evidence="4 5" key="1">
    <citation type="submission" date="2024-09" db="EMBL/GenBank/DDBJ databases">
        <authorList>
            <person name="Sun Q."/>
            <person name="Mori K."/>
        </authorList>
    </citation>
    <scope>NUCLEOTIDE SEQUENCE [LARGE SCALE GENOMIC DNA]</scope>
    <source>
        <strain evidence="4 5">JCM 3143</strain>
    </source>
</reference>
<dbReference type="PANTHER" id="PTHR43265">
    <property type="entry name" value="ESTERASE ESTD"/>
    <property type="match status" value="1"/>
</dbReference>
<keyword evidence="4" id="KW-0378">Hydrolase</keyword>
<dbReference type="InterPro" id="IPR029058">
    <property type="entry name" value="AB_hydrolase_fold"/>
</dbReference>
<comment type="caution">
    <text evidence="4">The sequence shown here is derived from an EMBL/GenBank/DDBJ whole genome shotgun (WGS) entry which is preliminary data.</text>
</comment>
<evidence type="ECO:0000313" key="5">
    <source>
        <dbReference type="Proteomes" id="UP001589532"/>
    </source>
</evidence>
<feature type="transmembrane region" description="Helical" evidence="1">
    <location>
        <begin position="341"/>
        <end position="361"/>
    </location>
</feature>
<dbReference type="RefSeq" id="WP_345001478.1">
    <property type="nucleotide sequence ID" value="NZ_BAAAXV010000009.1"/>
</dbReference>
<dbReference type="PANTHER" id="PTHR43265:SF1">
    <property type="entry name" value="ESTERASE ESTD"/>
    <property type="match status" value="1"/>
</dbReference>
<dbReference type="SUPFAM" id="SSF53474">
    <property type="entry name" value="alpha/beta-Hydrolases"/>
    <property type="match status" value="1"/>
</dbReference>
<feature type="domain" description="AB hydrolase-1" evidence="3">
    <location>
        <begin position="55"/>
        <end position="186"/>
    </location>
</feature>
<name>A0ABV5S848_9ACTN</name>
<evidence type="ECO:0000259" key="3">
    <source>
        <dbReference type="Pfam" id="PF00561"/>
    </source>
</evidence>
<evidence type="ECO:0000256" key="2">
    <source>
        <dbReference type="SAM" id="SignalP"/>
    </source>
</evidence>
<sequence>MKLVAAALLAASLHTPAGQDVSLKTTDVTFTTTDGQRLGGEIFRPAHATGKLPGLLLVHGSGAGNSWRELRAEAEAFAKQGMVVLAPDKRATGYSKTHRDYSQLADDALAALTVLKRQPGVGPTGMWGLSEGGWVAPIAAVRSKDVKFLVTVGGPGLAPLRTQSWNAMNKLDRAGVRGSLRRAYAGSLHRLAADAGLFPEAYYDPAVTLGRLTQPVLAMWGAADNQVMPAESAQRFRANVHSSLTVKFFPGAPHALHVNESTLTPGYAEAVGSWVRGVAAGDVPSSSAEPYPAQEPHSIDTPPSAWWESWQLMFGAMALMLLTFLAYAVRRLGAGSWAARVLAVSGALSIVVMACTLTSLLMTSNGHGVTTGPMLLGRPVAWLAAQLLAAVAAVAAITCLTRWRTASLRVRMVAVAGTLFIPWALYWGLLIP</sequence>
<dbReference type="Pfam" id="PF00561">
    <property type="entry name" value="Abhydrolase_1"/>
    <property type="match status" value="1"/>
</dbReference>
<keyword evidence="1" id="KW-0812">Transmembrane</keyword>
<keyword evidence="5" id="KW-1185">Reference proteome</keyword>
<dbReference type="GO" id="GO:0016787">
    <property type="term" value="F:hydrolase activity"/>
    <property type="evidence" value="ECO:0007669"/>
    <property type="project" value="UniProtKB-KW"/>
</dbReference>
<keyword evidence="1" id="KW-1133">Transmembrane helix</keyword>
<dbReference type="EC" id="3.4.-.-" evidence="4"/>
<organism evidence="4 5">
    <name type="scientific">Nonomuraea helvata</name>
    <dbReference type="NCBI Taxonomy" id="37484"/>
    <lineage>
        <taxon>Bacteria</taxon>
        <taxon>Bacillati</taxon>
        <taxon>Actinomycetota</taxon>
        <taxon>Actinomycetes</taxon>
        <taxon>Streptosporangiales</taxon>
        <taxon>Streptosporangiaceae</taxon>
        <taxon>Nonomuraea</taxon>
    </lineage>
</organism>
<dbReference type="EMBL" id="JBHMBW010000029">
    <property type="protein sequence ID" value="MFB9627248.1"/>
    <property type="molecule type" value="Genomic_DNA"/>
</dbReference>
<dbReference type="InterPro" id="IPR053145">
    <property type="entry name" value="AB_hydrolase_Est10"/>
</dbReference>
<dbReference type="InterPro" id="IPR000073">
    <property type="entry name" value="AB_hydrolase_1"/>
</dbReference>
<feature type="signal peptide" evidence="2">
    <location>
        <begin position="1"/>
        <end position="17"/>
    </location>
</feature>
<accession>A0ABV5S848</accession>
<feature type="transmembrane region" description="Helical" evidence="1">
    <location>
        <begin position="381"/>
        <end position="400"/>
    </location>
</feature>
<evidence type="ECO:0000313" key="4">
    <source>
        <dbReference type="EMBL" id="MFB9627248.1"/>
    </source>
</evidence>
<feature type="chain" id="PRO_5046909093" evidence="2">
    <location>
        <begin position="18"/>
        <end position="432"/>
    </location>
</feature>
<gene>
    <name evidence="4" type="ORF">ACFFSA_29545</name>
</gene>
<dbReference type="Gene3D" id="3.40.50.1820">
    <property type="entry name" value="alpha/beta hydrolase"/>
    <property type="match status" value="1"/>
</dbReference>
<evidence type="ECO:0000256" key="1">
    <source>
        <dbReference type="SAM" id="Phobius"/>
    </source>
</evidence>
<keyword evidence="2" id="KW-0732">Signal</keyword>
<protein>
    <submittedName>
        <fullName evidence="4">Alpha/beta hydrolase family protein</fullName>
        <ecNumber evidence="4">3.4.-.-</ecNumber>
    </submittedName>
</protein>
<proteinExistence type="predicted"/>
<feature type="transmembrane region" description="Helical" evidence="1">
    <location>
        <begin position="412"/>
        <end position="431"/>
    </location>
</feature>
<feature type="transmembrane region" description="Helical" evidence="1">
    <location>
        <begin position="310"/>
        <end position="329"/>
    </location>
</feature>
<dbReference type="Proteomes" id="UP001589532">
    <property type="component" value="Unassembled WGS sequence"/>
</dbReference>
<keyword evidence="1" id="KW-0472">Membrane</keyword>